<dbReference type="InterPro" id="IPR029063">
    <property type="entry name" value="SAM-dependent_MTases_sf"/>
</dbReference>
<dbReference type="Proteomes" id="UP000789405">
    <property type="component" value="Unassembled WGS sequence"/>
</dbReference>
<dbReference type="SUPFAM" id="SSF53335">
    <property type="entry name" value="S-adenosyl-L-methionine-dependent methyltransferases"/>
    <property type="match status" value="1"/>
</dbReference>
<dbReference type="AlphaFoldDB" id="A0A9N9KHT0"/>
<evidence type="ECO:0000313" key="2">
    <source>
        <dbReference type="Proteomes" id="UP000789405"/>
    </source>
</evidence>
<feature type="non-terminal residue" evidence="1">
    <location>
        <position position="60"/>
    </location>
</feature>
<sequence length="60" mass="7090">DETFDFIYVRFMASEIPDNKFKDIINELTRILKIDGYFEIMDVDVRGCNEGIETQEFMSS</sequence>
<dbReference type="EMBL" id="CAJVPY010069377">
    <property type="protein sequence ID" value="CAG8827255.1"/>
    <property type="molecule type" value="Genomic_DNA"/>
</dbReference>
<evidence type="ECO:0000313" key="1">
    <source>
        <dbReference type="EMBL" id="CAG8827255.1"/>
    </source>
</evidence>
<comment type="caution">
    <text evidence="1">The sequence shown here is derived from an EMBL/GenBank/DDBJ whole genome shotgun (WGS) entry which is preliminary data.</text>
</comment>
<dbReference type="Gene3D" id="3.40.50.150">
    <property type="entry name" value="Vaccinia Virus protein VP39"/>
    <property type="match status" value="1"/>
</dbReference>
<keyword evidence="2" id="KW-1185">Reference proteome</keyword>
<proteinExistence type="predicted"/>
<organism evidence="1 2">
    <name type="scientific">Dentiscutata erythropus</name>
    <dbReference type="NCBI Taxonomy" id="1348616"/>
    <lineage>
        <taxon>Eukaryota</taxon>
        <taxon>Fungi</taxon>
        <taxon>Fungi incertae sedis</taxon>
        <taxon>Mucoromycota</taxon>
        <taxon>Glomeromycotina</taxon>
        <taxon>Glomeromycetes</taxon>
        <taxon>Diversisporales</taxon>
        <taxon>Gigasporaceae</taxon>
        <taxon>Dentiscutata</taxon>
    </lineage>
</organism>
<gene>
    <name evidence="1" type="ORF">DERYTH_LOCUS28252</name>
</gene>
<protein>
    <submittedName>
        <fullName evidence="1">26739_t:CDS:1</fullName>
    </submittedName>
</protein>
<name>A0A9N9KHT0_9GLOM</name>
<dbReference type="OrthoDB" id="2013972at2759"/>
<reference evidence="1" key="1">
    <citation type="submission" date="2021-06" db="EMBL/GenBank/DDBJ databases">
        <authorList>
            <person name="Kallberg Y."/>
            <person name="Tangrot J."/>
            <person name="Rosling A."/>
        </authorList>
    </citation>
    <scope>NUCLEOTIDE SEQUENCE</scope>
    <source>
        <strain evidence="1">MA453B</strain>
    </source>
</reference>
<feature type="non-terminal residue" evidence="1">
    <location>
        <position position="1"/>
    </location>
</feature>
<accession>A0A9N9KHT0</accession>